<name>A0A2P6P0W2_9EUKA</name>
<gene>
    <name evidence="1" type="ORF">PROFUN_00172</name>
</gene>
<keyword evidence="2" id="KW-1185">Reference proteome</keyword>
<evidence type="ECO:0000313" key="1">
    <source>
        <dbReference type="EMBL" id="PRP89830.1"/>
    </source>
</evidence>
<dbReference type="Proteomes" id="UP000241769">
    <property type="component" value="Unassembled WGS sequence"/>
</dbReference>
<reference evidence="1 2" key="1">
    <citation type="journal article" date="2018" name="Genome Biol. Evol.">
        <title>Multiple Roots of Fruiting Body Formation in Amoebozoa.</title>
        <authorList>
            <person name="Hillmann F."/>
            <person name="Forbes G."/>
            <person name="Novohradska S."/>
            <person name="Ferling I."/>
            <person name="Riege K."/>
            <person name="Groth M."/>
            <person name="Westermann M."/>
            <person name="Marz M."/>
            <person name="Spaller T."/>
            <person name="Winckler T."/>
            <person name="Schaap P."/>
            <person name="Glockner G."/>
        </authorList>
    </citation>
    <scope>NUCLEOTIDE SEQUENCE [LARGE SCALE GENOMIC DNA]</scope>
    <source>
        <strain evidence="1 2">Jena</strain>
    </source>
</reference>
<sequence>MSAPIGWYSVVYITRPEMQQHREDFMNEKKAFDHIEESTNTDGVYRNSAFTSATEAFLEASDILRFMKRISTGRDKQLTDNLDSLLTDMRSTLRTAEREVLFEGCTKVVLQYPSCFSQYQSSTSVSQRLSLEQQTKNAKASNLILDETLKTALETEALGRATALDIQQQTEQLRRMKSQTIDIRLLLDASKGTLQRMNRWFHW</sequence>
<dbReference type="InParanoid" id="A0A2P6P0W2"/>
<dbReference type="EMBL" id="MDYQ01000001">
    <property type="protein sequence ID" value="PRP89830.1"/>
    <property type="molecule type" value="Genomic_DNA"/>
</dbReference>
<protein>
    <submittedName>
        <fullName evidence="1">Vesicle transport v-snare protein</fullName>
    </submittedName>
</protein>
<evidence type="ECO:0000313" key="2">
    <source>
        <dbReference type="Proteomes" id="UP000241769"/>
    </source>
</evidence>
<proteinExistence type="predicted"/>
<dbReference type="Gene3D" id="1.20.5.110">
    <property type="match status" value="1"/>
</dbReference>
<organism evidence="1 2">
    <name type="scientific">Planoprotostelium fungivorum</name>
    <dbReference type="NCBI Taxonomy" id="1890364"/>
    <lineage>
        <taxon>Eukaryota</taxon>
        <taxon>Amoebozoa</taxon>
        <taxon>Evosea</taxon>
        <taxon>Variosea</taxon>
        <taxon>Cavosteliida</taxon>
        <taxon>Cavosteliaceae</taxon>
        <taxon>Planoprotostelium</taxon>
    </lineage>
</organism>
<comment type="caution">
    <text evidence="1">The sequence shown here is derived from an EMBL/GenBank/DDBJ whole genome shotgun (WGS) entry which is preliminary data.</text>
</comment>
<dbReference type="AlphaFoldDB" id="A0A2P6P0W2"/>
<accession>A0A2P6P0W2</accession>
<dbReference type="SUPFAM" id="SSF58038">
    <property type="entry name" value="SNARE fusion complex"/>
    <property type="match status" value="1"/>
</dbReference>